<gene>
    <name evidence="2" type="ORF">PG991_011804</name>
</gene>
<evidence type="ECO:0008006" key="4">
    <source>
        <dbReference type="Google" id="ProtNLM"/>
    </source>
</evidence>
<comment type="caution">
    <text evidence="2">The sequence shown here is derived from an EMBL/GenBank/DDBJ whole genome shotgun (WGS) entry which is preliminary data.</text>
</comment>
<sequence length="311" mass="35150">MESSFCLKLHIVESNLTAEDSRVAADATLQSIQQSIINDPKNDIPNIEFVLDVRGQVADVTKPVWVLDRREQDDKVWLAPFIGSLETSNSNSSRQDTKRDGNQGSVTFKPLGQIAAEIDGQESIRRRTRTKETSDTDDWGSFHLTSDRRPSMSAPDVCRHQVLVHADSPSTFNSLDSLLCTSVNVMQSPKWIHLYHSLMYSKPIEDSRDSLPGFQNVMLVDYTGPDLEKGTLDFLRNTEVAKTIASNAVETFRHRYLTEAATACYWRELIQTYSEVSYSPEVYGENDPRRGEPLETFLAGRLSFFRDFTGL</sequence>
<feature type="compositionally biased region" description="Basic and acidic residues" evidence="1">
    <location>
        <begin position="122"/>
        <end position="134"/>
    </location>
</feature>
<evidence type="ECO:0000313" key="3">
    <source>
        <dbReference type="Proteomes" id="UP001396898"/>
    </source>
</evidence>
<keyword evidence="3" id="KW-1185">Reference proteome</keyword>
<reference evidence="2 3" key="1">
    <citation type="submission" date="2023-01" db="EMBL/GenBank/DDBJ databases">
        <title>Analysis of 21 Apiospora genomes using comparative genomics revels a genus with tremendous synthesis potential of carbohydrate active enzymes and secondary metabolites.</title>
        <authorList>
            <person name="Sorensen T."/>
        </authorList>
    </citation>
    <scope>NUCLEOTIDE SEQUENCE [LARGE SCALE GENOMIC DNA]</scope>
    <source>
        <strain evidence="2 3">CBS 20057</strain>
    </source>
</reference>
<organism evidence="2 3">
    <name type="scientific">Apiospora marii</name>
    <dbReference type="NCBI Taxonomy" id="335849"/>
    <lineage>
        <taxon>Eukaryota</taxon>
        <taxon>Fungi</taxon>
        <taxon>Dikarya</taxon>
        <taxon>Ascomycota</taxon>
        <taxon>Pezizomycotina</taxon>
        <taxon>Sordariomycetes</taxon>
        <taxon>Xylariomycetidae</taxon>
        <taxon>Amphisphaeriales</taxon>
        <taxon>Apiosporaceae</taxon>
        <taxon>Apiospora</taxon>
    </lineage>
</organism>
<name>A0ABR1RFA7_9PEZI</name>
<evidence type="ECO:0000256" key="1">
    <source>
        <dbReference type="SAM" id="MobiDB-lite"/>
    </source>
</evidence>
<proteinExistence type="predicted"/>
<dbReference type="Proteomes" id="UP001396898">
    <property type="component" value="Unassembled WGS sequence"/>
</dbReference>
<accession>A0ABR1RFA7</accession>
<dbReference type="EMBL" id="JAQQWI010000016">
    <property type="protein sequence ID" value="KAK8009253.1"/>
    <property type="molecule type" value="Genomic_DNA"/>
</dbReference>
<protein>
    <recommendedName>
        <fullName evidence="4">Glycosyl transferase CAP10 domain-containing protein</fullName>
    </recommendedName>
</protein>
<evidence type="ECO:0000313" key="2">
    <source>
        <dbReference type="EMBL" id="KAK8009253.1"/>
    </source>
</evidence>
<feature type="region of interest" description="Disordered" evidence="1">
    <location>
        <begin position="87"/>
        <end position="146"/>
    </location>
</feature>